<dbReference type="GO" id="GO:0005886">
    <property type="term" value="C:plasma membrane"/>
    <property type="evidence" value="ECO:0007669"/>
    <property type="project" value="UniProtKB-SubCell"/>
</dbReference>
<name>A0A1M7FSP2_9FIRM</name>
<keyword evidence="2" id="KW-1133">Transmembrane helix</keyword>
<organism evidence="3 4">
    <name type="scientific">Caldanaerovirga acetigignens</name>
    <dbReference type="NCBI Taxonomy" id="447595"/>
    <lineage>
        <taxon>Bacteria</taxon>
        <taxon>Bacillati</taxon>
        <taxon>Bacillota</taxon>
        <taxon>Clostridia</taxon>
        <taxon>Thermosediminibacterales</taxon>
        <taxon>Thermosediminibacteraceae</taxon>
        <taxon>Caldanaerovirga</taxon>
    </lineage>
</organism>
<dbReference type="RefSeq" id="WP_073253166.1">
    <property type="nucleotide sequence ID" value="NZ_FRCR01000001.1"/>
</dbReference>
<dbReference type="OrthoDB" id="9812056at2"/>
<keyword evidence="1" id="KW-1003">Cell membrane</keyword>
<feature type="transmembrane region" description="Helical" evidence="2">
    <location>
        <begin position="55"/>
        <end position="75"/>
    </location>
</feature>
<feature type="transmembrane region" description="Helical" evidence="2">
    <location>
        <begin position="81"/>
        <end position="102"/>
    </location>
</feature>
<dbReference type="PIRSF" id="PIRSF018579">
    <property type="entry name" value="Sbp"/>
    <property type="match status" value="1"/>
</dbReference>
<dbReference type="Proteomes" id="UP000184375">
    <property type="component" value="Unassembled WGS sequence"/>
</dbReference>
<accession>A0A1M7FSP2</accession>
<comment type="similarity">
    <text evidence="1">Belongs to the sbp family.</text>
</comment>
<keyword evidence="4" id="KW-1185">Reference proteome</keyword>
<dbReference type="STRING" id="447595.SAMN05660826_00136"/>
<dbReference type="AlphaFoldDB" id="A0A1M7FSP2"/>
<evidence type="ECO:0000256" key="1">
    <source>
        <dbReference type="PIRNR" id="PIRNR018579"/>
    </source>
</evidence>
<keyword evidence="1 2" id="KW-0472">Membrane</keyword>
<evidence type="ECO:0000313" key="3">
    <source>
        <dbReference type="EMBL" id="SHM06945.1"/>
    </source>
</evidence>
<comment type="subcellular location">
    <subcellularLocation>
        <location evidence="1">Cell membrane</location>
        <topology evidence="1">Multi-pass membrane protein</topology>
    </subcellularLocation>
</comment>
<protein>
    <submittedName>
        <fullName evidence="3">Small basic protein</fullName>
    </submittedName>
</protein>
<gene>
    <name evidence="3" type="ORF">SAMN05660826_00136</name>
</gene>
<keyword evidence="1 2" id="KW-0812">Transmembrane</keyword>
<proteinExistence type="inferred from homology"/>
<dbReference type="InterPro" id="IPR009709">
    <property type="entry name" value="DUF1290"/>
</dbReference>
<sequence>MLVPIIGLILGILVGLFVPIDIPMSYAPYASIAILAALDSVFGGLRALSEGHFDVNIFITGFFINALLAGFLAFLGDKLGIPIYMAAIFAFGVRIFQNLAIIRRHMIDRFFRKNE</sequence>
<dbReference type="Pfam" id="PF06947">
    <property type="entry name" value="DUF1290"/>
    <property type="match status" value="1"/>
</dbReference>
<evidence type="ECO:0000256" key="2">
    <source>
        <dbReference type="SAM" id="Phobius"/>
    </source>
</evidence>
<feature type="transmembrane region" description="Helical" evidence="2">
    <location>
        <begin position="29"/>
        <end position="48"/>
    </location>
</feature>
<evidence type="ECO:0000313" key="4">
    <source>
        <dbReference type="Proteomes" id="UP000184375"/>
    </source>
</evidence>
<reference evidence="4" key="1">
    <citation type="submission" date="2016-11" db="EMBL/GenBank/DDBJ databases">
        <authorList>
            <person name="Varghese N."/>
            <person name="Submissions S."/>
        </authorList>
    </citation>
    <scope>NUCLEOTIDE SEQUENCE [LARGE SCALE GENOMIC DNA]</scope>
    <source>
        <strain evidence="4">DSM 18802</strain>
    </source>
</reference>
<dbReference type="EMBL" id="FRCR01000001">
    <property type="protein sequence ID" value="SHM06945.1"/>
    <property type="molecule type" value="Genomic_DNA"/>
</dbReference>